<dbReference type="RefSeq" id="WP_014806280.1">
    <property type="nucleotide sequence ID" value="NZ_FSQZ01000001.1"/>
</dbReference>
<comment type="subcellular location">
    <subcellularLocation>
        <location evidence="1">Cytoplasm</location>
    </subcellularLocation>
</comment>
<evidence type="ECO:0000256" key="6">
    <source>
        <dbReference type="ARBA" id="ARBA00023306"/>
    </source>
</evidence>
<keyword evidence="9" id="KW-1185">Reference proteome</keyword>
<comment type="similarity">
    <text evidence="2">Belongs to the DivIVA family.</text>
</comment>
<dbReference type="EMBL" id="FSQZ01000001">
    <property type="protein sequence ID" value="SIN65177.1"/>
    <property type="molecule type" value="Genomic_DNA"/>
</dbReference>
<dbReference type="Gene3D" id="6.10.250.660">
    <property type="match status" value="1"/>
</dbReference>
<evidence type="ECO:0000256" key="1">
    <source>
        <dbReference type="ARBA" id="ARBA00004496"/>
    </source>
</evidence>
<dbReference type="PANTHER" id="PTHR35794:SF2">
    <property type="entry name" value="CELL DIVISION PROTEIN DIVIVA"/>
    <property type="match status" value="1"/>
</dbReference>
<dbReference type="NCBIfam" id="TIGR03544">
    <property type="entry name" value="DivI1A_domain"/>
    <property type="match status" value="1"/>
</dbReference>
<dbReference type="Proteomes" id="UP000185093">
    <property type="component" value="Unassembled WGS sequence"/>
</dbReference>
<evidence type="ECO:0000313" key="8">
    <source>
        <dbReference type="EMBL" id="SIN65177.1"/>
    </source>
</evidence>
<evidence type="ECO:0000256" key="2">
    <source>
        <dbReference type="ARBA" id="ARBA00009008"/>
    </source>
</evidence>
<protein>
    <submittedName>
        <fullName evidence="8">Cell division initiation protein</fullName>
    </submittedName>
</protein>
<accession>A0ABY1JC62</accession>
<reference evidence="8 9" key="1">
    <citation type="submission" date="2016-11" db="EMBL/GenBank/DDBJ databases">
        <authorList>
            <person name="Varghese N."/>
            <person name="Submissions S."/>
        </authorList>
    </citation>
    <scope>NUCLEOTIDE SEQUENCE [LARGE SCALE GENOMIC DNA]</scope>
    <source>
        <strain evidence="8 9">DSM 20664</strain>
    </source>
</reference>
<evidence type="ECO:0000256" key="3">
    <source>
        <dbReference type="ARBA" id="ARBA00022490"/>
    </source>
</evidence>
<comment type="caution">
    <text evidence="8">The sequence shown here is derived from an EMBL/GenBank/DDBJ whole genome shotgun (WGS) entry which is preliminary data.</text>
</comment>
<organism evidence="8 9">
    <name type="scientific">Acetomicrobium flavidum</name>
    <dbReference type="NCBI Taxonomy" id="49896"/>
    <lineage>
        <taxon>Bacteria</taxon>
        <taxon>Thermotogati</taxon>
        <taxon>Synergistota</taxon>
        <taxon>Synergistia</taxon>
        <taxon>Synergistales</taxon>
        <taxon>Acetomicrobiaceae</taxon>
        <taxon>Acetomicrobium</taxon>
    </lineage>
</organism>
<gene>
    <name evidence="8" type="ORF">SAMN05444368_0725</name>
</gene>
<proteinExistence type="inferred from homology"/>
<dbReference type="Gene3D" id="1.20.5.2950">
    <property type="match status" value="1"/>
</dbReference>
<dbReference type="Pfam" id="PF05103">
    <property type="entry name" value="DivIVA"/>
    <property type="match status" value="1"/>
</dbReference>
<keyword evidence="5 7" id="KW-0175">Coiled coil</keyword>
<evidence type="ECO:0000256" key="5">
    <source>
        <dbReference type="ARBA" id="ARBA00023054"/>
    </source>
</evidence>
<dbReference type="GO" id="GO:0051301">
    <property type="term" value="P:cell division"/>
    <property type="evidence" value="ECO:0007669"/>
    <property type="project" value="UniProtKB-KW"/>
</dbReference>
<dbReference type="InterPro" id="IPR019933">
    <property type="entry name" value="DivIVA_domain"/>
</dbReference>
<keyword evidence="3" id="KW-0963">Cytoplasm</keyword>
<keyword evidence="6" id="KW-0131">Cell cycle</keyword>
<dbReference type="InterPro" id="IPR007793">
    <property type="entry name" value="DivIVA_fam"/>
</dbReference>
<evidence type="ECO:0000256" key="7">
    <source>
        <dbReference type="SAM" id="Coils"/>
    </source>
</evidence>
<evidence type="ECO:0000256" key="4">
    <source>
        <dbReference type="ARBA" id="ARBA00022618"/>
    </source>
</evidence>
<dbReference type="PANTHER" id="PTHR35794">
    <property type="entry name" value="CELL DIVISION PROTEIN DIVIVA"/>
    <property type="match status" value="1"/>
</dbReference>
<sequence>MNEVISALDVINKNFKRSLRGYDPVEVDDFLDLVAESLHYYAEKSGEQERKINQLEKQLEDYRNLRDSLQEALLMAQQSADEKVEAAKREAEAIVAEARAKAERILEEASQSLREYKIEIERLKKLKVSFIAEFKSTLNKYAQMIEAEIQDEESLST</sequence>
<evidence type="ECO:0000313" key="9">
    <source>
        <dbReference type="Proteomes" id="UP000185093"/>
    </source>
</evidence>
<feature type="coiled-coil region" evidence="7">
    <location>
        <begin position="45"/>
        <end position="133"/>
    </location>
</feature>
<keyword evidence="4 8" id="KW-0132">Cell division</keyword>
<name>A0ABY1JC62_9BACT</name>